<protein>
    <submittedName>
        <fullName evidence="1">Uncharacterized protein</fullName>
    </submittedName>
</protein>
<dbReference type="AlphaFoldDB" id="A0A2K8Z0P9"/>
<keyword evidence="2" id="KW-1185">Reference proteome</keyword>
<organism evidence="1 2">
    <name type="scientific">Spirosoma pollinicola</name>
    <dbReference type="NCBI Taxonomy" id="2057025"/>
    <lineage>
        <taxon>Bacteria</taxon>
        <taxon>Pseudomonadati</taxon>
        <taxon>Bacteroidota</taxon>
        <taxon>Cytophagia</taxon>
        <taxon>Cytophagales</taxon>
        <taxon>Cytophagaceae</taxon>
        <taxon>Spirosoma</taxon>
    </lineage>
</organism>
<evidence type="ECO:0000313" key="2">
    <source>
        <dbReference type="Proteomes" id="UP000232883"/>
    </source>
</evidence>
<dbReference type="EMBL" id="CP025096">
    <property type="protein sequence ID" value="AUD03457.1"/>
    <property type="molecule type" value="Genomic_DNA"/>
</dbReference>
<accession>A0A2K8Z0P9</accession>
<evidence type="ECO:0000313" key="1">
    <source>
        <dbReference type="EMBL" id="AUD03457.1"/>
    </source>
</evidence>
<reference evidence="1 2" key="1">
    <citation type="submission" date="2017-11" db="EMBL/GenBank/DDBJ databases">
        <title>Taxonomic description and genome sequences of Spirosoma HA7 sp. nov., isolated from pollen microhabitat of Corylus avellana.</title>
        <authorList>
            <person name="Ambika Manirajan B."/>
            <person name="Suarez C."/>
            <person name="Ratering S."/>
            <person name="Geissler-Plaum R."/>
            <person name="Cardinale M."/>
            <person name="Sylvia S."/>
        </authorList>
    </citation>
    <scope>NUCLEOTIDE SEQUENCE [LARGE SCALE GENOMIC DNA]</scope>
    <source>
        <strain evidence="1 2">HA7</strain>
    </source>
</reference>
<name>A0A2K8Z0P9_9BACT</name>
<dbReference type="Proteomes" id="UP000232883">
    <property type="component" value="Chromosome"/>
</dbReference>
<sequence>MTGGMCGHYEPEWSEETIFGHVREAVYWNARPDGMTDKQWDRLVKITGATPITEDELREMMS</sequence>
<gene>
    <name evidence="1" type="ORF">CWM47_17435</name>
</gene>
<proteinExistence type="predicted"/>
<dbReference type="KEGG" id="spir:CWM47_17435"/>